<sequence>MESHLAAKGYGRKCGMCTKLAPCRIGGAVTTITQGSDQRREVAGAAATVMDAARLKRAKTQRIRESGATTTSGKAVTVRLSPEELEALARLQARMGAGSRSDALRAVLRASVGLLEFPPEEAAKLGEIKAELHKIGVNVNQIALAANRGRVDLARAEWQVLNELRLTLPKLRTWLNAVVEEQRRRGVRLFRSYSERADG</sequence>
<reference evidence="2 3" key="1">
    <citation type="submission" date="2019-11" db="EMBL/GenBank/DDBJ databases">
        <authorList>
            <person name="Dong K."/>
        </authorList>
    </citation>
    <scope>NUCLEOTIDE SEQUENCE [LARGE SCALE GENOMIC DNA]</scope>
    <source>
        <strain evidence="2 3">NBRC 111993</strain>
    </source>
</reference>
<dbReference type="Proteomes" id="UP000478183">
    <property type="component" value="Unassembled WGS sequence"/>
</dbReference>
<keyword evidence="3" id="KW-1185">Reference proteome</keyword>
<dbReference type="InterPro" id="IPR002145">
    <property type="entry name" value="CopG"/>
</dbReference>
<organism evidence="2 3">
    <name type="scientific">Paracoccus aestuariivivens</name>
    <dbReference type="NCBI Taxonomy" id="1820333"/>
    <lineage>
        <taxon>Bacteria</taxon>
        <taxon>Pseudomonadati</taxon>
        <taxon>Pseudomonadota</taxon>
        <taxon>Alphaproteobacteria</taxon>
        <taxon>Rhodobacterales</taxon>
        <taxon>Paracoccaceae</taxon>
        <taxon>Paracoccus</taxon>
    </lineage>
</organism>
<proteinExistence type="predicted"/>
<accession>A0A6L6JHW8</accession>
<feature type="domain" description="Ribbon-helix-helix protein CopG" evidence="1">
    <location>
        <begin position="74"/>
        <end position="110"/>
    </location>
</feature>
<dbReference type="EMBL" id="WMIE01000044">
    <property type="protein sequence ID" value="MTH80319.1"/>
    <property type="molecule type" value="Genomic_DNA"/>
</dbReference>
<dbReference type="GO" id="GO:0006355">
    <property type="term" value="P:regulation of DNA-templated transcription"/>
    <property type="evidence" value="ECO:0007669"/>
    <property type="project" value="InterPro"/>
</dbReference>
<evidence type="ECO:0000259" key="1">
    <source>
        <dbReference type="Pfam" id="PF01402"/>
    </source>
</evidence>
<dbReference type="AlphaFoldDB" id="A0A6L6JHW8"/>
<dbReference type="CDD" id="cd22231">
    <property type="entry name" value="RHH_NikR_HicB-like"/>
    <property type="match status" value="1"/>
</dbReference>
<name>A0A6L6JHW8_9RHOB</name>
<protein>
    <submittedName>
        <fullName evidence="2">Plasmid mobilization relaxosome protein MobC</fullName>
    </submittedName>
</protein>
<dbReference type="Pfam" id="PF01402">
    <property type="entry name" value="RHH_1"/>
    <property type="match status" value="1"/>
</dbReference>
<evidence type="ECO:0000313" key="3">
    <source>
        <dbReference type="Proteomes" id="UP000478183"/>
    </source>
</evidence>
<dbReference type="OrthoDB" id="7838543at2"/>
<evidence type="ECO:0000313" key="2">
    <source>
        <dbReference type="EMBL" id="MTH80319.1"/>
    </source>
</evidence>
<gene>
    <name evidence="2" type="primary">mobC</name>
    <name evidence="2" type="ORF">GL286_21770</name>
</gene>
<comment type="caution">
    <text evidence="2">The sequence shown here is derived from an EMBL/GenBank/DDBJ whole genome shotgun (WGS) entry which is preliminary data.</text>
</comment>